<keyword evidence="2" id="KW-0472">Membrane</keyword>
<name>A0A6J4V029_9BACT</name>
<keyword evidence="2" id="KW-0812">Transmembrane</keyword>
<dbReference type="AlphaFoldDB" id="A0A6J4V029"/>
<sequence length="94" mass="9808">MPPTESRPRVAGPATHFGSGPVRGLGGTRWRPVDEVQRDRVQPRIDRRPGDIILGAVLLGTRGLAGTAVAALLFGAFEAPALELPTLCAGTLAN</sequence>
<evidence type="ECO:0000256" key="1">
    <source>
        <dbReference type="SAM" id="MobiDB-lite"/>
    </source>
</evidence>
<feature type="transmembrane region" description="Helical" evidence="2">
    <location>
        <begin position="52"/>
        <end position="77"/>
    </location>
</feature>
<protein>
    <submittedName>
        <fullName evidence="3">Uncharacterized protein</fullName>
    </submittedName>
</protein>
<dbReference type="EMBL" id="CADCWF010000179">
    <property type="protein sequence ID" value="CAA9563175.1"/>
    <property type="molecule type" value="Genomic_DNA"/>
</dbReference>
<evidence type="ECO:0000313" key="3">
    <source>
        <dbReference type="EMBL" id="CAA9563175.1"/>
    </source>
</evidence>
<accession>A0A6J4V029</accession>
<reference evidence="3" key="1">
    <citation type="submission" date="2020-02" db="EMBL/GenBank/DDBJ databases">
        <authorList>
            <person name="Meier V. D."/>
        </authorList>
    </citation>
    <scope>NUCLEOTIDE SEQUENCE</scope>
    <source>
        <strain evidence="3">AVDCRST_MAG59</strain>
    </source>
</reference>
<gene>
    <name evidence="3" type="ORF">AVDCRST_MAG59-2765</name>
</gene>
<keyword evidence="2" id="KW-1133">Transmembrane helix</keyword>
<proteinExistence type="predicted"/>
<feature type="region of interest" description="Disordered" evidence="1">
    <location>
        <begin position="1"/>
        <end position="29"/>
    </location>
</feature>
<organism evidence="3">
    <name type="scientific">uncultured Thermomicrobiales bacterium</name>
    <dbReference type="NCBI Taxonomy" id="1645740"/>
    <lineage>
        <taxon>Bacteria</taxon>
        <taxon>Pseudomonadati</taxon>
        <taxon>Thermomicrobiota</taxon>
        <taxon>Thermomicrobia</taxon>
        <taxon>Thermomicrobiales</taxon>
        <taxon>environmental samples</taxon>
    </lineage>
</organism>
<evidence type="ECO:0000256" key="2">
    <source>
        <dbReference type="SAM" id="Phobius"/>
    </source>
</evidence>